<dbReference type="PIRSF" id="PIRSF004638">
    <property type="entry name" value="UCP004638"/>
    <property type="match status" value="1"/>
</dbReference>
<gene>
    <name evidence="3" type="ORF">SAMN06295900_103231</name>
</gene>
<dbReference type="InterPro" id="IPR005265">
    <property type="entry name" value="HemJ-like"/>
</dbReference>
<dbReference type="GO" id="GO:0006782">
    <property type="term" value="P:protoporphyrinogen IX biosynthetic process"/>
    <property type="evidence" value="ECO:0007669"/>
    <property type="project" value="UniProtKB-UniRule"/>
</dbReference>
<keyword evidence="1 2" id="KW-0472">Membrane</keyword>
<organism evidence="3 4">
    <name type="scientific">Trinickia caryophylli</name>
    <name type="common">Paraburkholderia caryophylli</name>
    <dbReference type="NCBI Taxonomy" id="28094"/>
    <lineage>
        <taxon>Bacteria</taxon>
        <taxon>Pseudomonadati</taxon>
        <taxon>Pseudomonadota</taxon>
        <taxon>Betaproteobacteria</taxon>
        <taxon>Burkholderiales</taxon>
        <taxon>Burkholderiaceae</taxon>
        <taxon>Trinickia</taxon>
    </lineage>
</organism>
<feature type="transmembrane region" description="Helical" evidence="2">
    <location>
        <begin position="55"/>
        <end position="73"/>
    </location>
</feature>
<dbReference type="Pfam" id="PF03653">
    <property type="entry name" value="UPF0093"/>
    <property type="match status" value="1"/>
</dbReference>
<feature type="transmembrane region" description="Helical" evidence="2">
    <location>
        <begin position="12"/>
        <end position="35"/>
    </location>
</feature>
<sequence length="142" mass="15209">MDRTQTELAMIYLLVKVVHISSVMTFVGGLLALSVGIRVQSLPLQRALGRWDRNVTSPALGLVWATGIAMVVLGHWFGDVWLTIKFLLVTALSALHGILSGKLRRIEHDGTGAVPPAWAGKTGLPIIAAIAAIVALVVFKHV</sequence>
<evidence type="ECO:0000256" key="1">
    <source>
        <dbReference type="PIRNR" id="PIRNR004638"/>
    </source>
</evidence>
<evidence type="ECO:0000313" key="3">
    <source>
        <dbReference type="EMBL" id="SMF15659.1"/>
    </source>
</evidence>
<dbReference type="Proteomes" id="UP000192911">
    <property type="component" value="Unassembled WGS sequence"/>
</dbReference>
<evidence type="ECO:0000313" key="4">
    <source>
        <dbReference type="Proteomes" id="UP000192911"/>
    </source>
</evidence>
<keyword evidence="1" id="KW-1003">Cell membrane</keyword>
<feature type="transmembrane region" description="Helical" evidence="2">
    <location>
        <begin position="118"/>
        <end position="139"/>
    </location>
</feature>
<proteinExistence type="inferred from homology"/>
<keyword evidence="1" id="KW-0349">Heme</keyword>
<keyword evidence="1" id="KW-0479">Metal-binding</keyword>
<keyword evidence="2" id="KW-0812">Transmembrane</keyword>
<reference evidence="4" key="1">
    <citation type="submission" date="2017-04" db="EMBL/GenBank/DDBJ databases">
        <authorList>
            <person name="Varghese N."/>
            <person name="Submissions S."/>
        </authorList>
    </citation>
    <scope>NUCLEOTIDE SEQUENCE [LARGE SCALE GENOMIC DNA]</scope>
    <source>
        <strain evidence="4">Ballard 720</strain>
    </source>
</reference>
<comment type="pathway">
    <text evidence="1">Porphyrin-containing compound metabolism; protoporphyrin-IX biosynthesis; protoporphyrin-IX from protoporphyrinogen-IX: step 1/1.</text>
</comment>
<feature type="transmembrane region" description="Helical" evidence="2">
    <location>
        <begin position="80"/>
        <end position="98"/>
    </location>
</feature>
<comment type="catalytic activity">
    <reaction evidence="1">
        <text>protoporphyrinogen IX + 3 A = protoporphyrin IX + 3 AH2</text>
        <dbReference type="Rhea" id="RHEA:62000"/>
        <dbReference type="ChEBI" id="CHEBI:13193"/>
        <dbReference type="ChEBI" id="CHEBI:17499"/>
        <dbReference type="ChEBI" id="CHEBI:57306"/>
        <dbReference type="ChEBI" id="CHEBI:57307"/>
    </reaction>
</comment>
<dbReference type="GO" id="GO:0070818">
    <property type="term" value="F:protoporphyrinogen oxidase activity"/>
    <property type="evidence" value="ECO:0007669"/>
    <property type="project" value="UniProtKB-UniRule"/>
</dbReference>
<dbReference type="EC" id="1.3.99.-" evidence="1"/>
<name>A0A1X7DHV5_TRICW</name>
<protein>
    <recommendedName>
        <fullName evidence="1">Protoporphyrinogen IX oxidase</fullName>
        <ecNumber evidence="1">1.3.99.-</ecNumber>
    </recommendedName>
</protein>
<accession>A0A1X7DHV5</accession>
<dbReference type="STRING" id="28094.SAMN06295900_103231"/>
<evidence type="ECO:0000256" key="2">
    <source>
        <dbReference type="SAM" id="Phobius"/>
    </source>
</evidence>
<dbReference type="EMBL" id="FXAH01000003">
    <property type="protein sequence ID" value="SMF15659.1"/>
    <property type="molecule type" value="Genomic_DNA"/>
</dbReference>
<dbReference type="GO" id="GO:0005886">
    <property type="term" value="C:plasma membrane"/>
    <property type="evidence" value="ECO:0007669"/>
    <property type="project" value="UniProtKB-UniRule"/>
</dbReference>
<keyword evidence="1" id="KW-0408">Iron</keyword>
<comment type="similarity">
    <text evidence="1">Belongs to the HemJ family.</text>
</comment>
<comment type="cofactor">
    <cofactor evidence="1">
        <name>heme b</name>
        <dbReference type="ChEBI" id="CHEBI:60344"/>
    </cofactor>
    <text evidence="1">Binds 1 heme b (iron(II)-protoporphyrin IX) group per subunit.</text>
</comment>
<dbReference type="AlphaFoldDB" id="A0A1X7DHV5"/>
<keyword evidence="2" id="KW-1133">Transmembrane helix</keyword>
<comment type="function">
    <text evidence="1">Catalyzes the oxidation of protoporphyrinogen IX to protoporphyrin IX.</text>
</comment>
<dbReference type="UniPathway" id="UPA00251">
    <property type="reaction ID" value="UER00324"/>
</dbReference>
<keyword evidence="4" id="KW-1185">Reference proteome</keyword>
<dbReference type="GO" id="GO:0046872">
    <property type="term" value="F:metal ion binding"/>
    <property type="evidence" value="ECO:0007669"/>
    <property type="project" value="UniProtKB-UniRule"/>
</dbReference>